<dbReference type="Proteomes" id="UP001305421">
    <property type="component" value="Chromosome"/>
</dbReference>
<evidence type="ECO:0000256" key="8">
    <source>
        <dbReference type="ARBA" id="ARBA00023136"/>
    </source>
</evidence>
<comment type="subcellular location">
    <subcellularLocation>
        <location evidence="1">Cell inner membrane</location>
        <topology evidence="1">Single-pass membrane protein</topology>
    </subcellularLocation>
</comment>
<accession>A0ABY9YGQ4</accession>
<keyword evidence="5" id="KW-0997">Cell inner membrane</keyword>
<evidence type="ECO:0000256" key="4">
    <source>
        <dbReference type="ARBA" id="ARBA00022481"/>
    </source>
</evidence>
<evidence type="ECO:0000313" key="13">
    <source>
        <dbReference type="EMBL" id="WNH50036.1"/>
    </source>
</evidence>
<evidence type="ECO:0000256" key="3">
    <source>
        <dbReference type="ARBA" id="ARBA00022475"/>
    </source>
</evidence>
<comment type="similarity">
    <text evidence="9">Belongs to the GSP H family.</text>
</comment>
<evidence type="ECO:0000259" key="12">
    <source>
        <dbReference type="Pfam" id="PF12019"/>
    </source>
</evidence>
<reference evidence="13 14" key="1">
    <citation type="submission" date="2022-12" db="EMBL/GenBank/DDBJ databases">
        <title>Two new species, Stenotrophomonas aracearum and Stenotrophomonas oahuensis, isolated from Anthurium (Araceae family) in Hawaii.</title>
        <authorList>
            <person name="Chunag S.C."/>
            <person name="Dobhal S."/>
            <person name="Alvarez A."/>
            <person name="Arif M."/>
        </authorList>
    </citation>
    <scope>NUCLEOTIDE SEQUENCE [LARGE SCALE GENOMIC DNA]</scope>
    <source>
        <strain evidence="13 14">A5588</strain>
    </source>
</reference>
<protein>
    <recommendedName>
        <fullName evidence="2">Type II secretion system protein H</fullName>
    </recommendedName>
    <alternativeName>
        <fullName evidence="10">General secretion pathway protein H</fullName>
    </alternativeName>
</protein>
<dbReference type="Gene3D" id="3.55.40.10">
    <property type="entry name" value="minor pseudopilin epsh domain"/>
    <property type="match status" value="1"/>
</dbReference>
<evidence type="ECO:0000256" key="6">
    <source>
        <dbReference type="ARBA" id="ARBA00022692"/>
    </source>
</evidence>
<evidence type="ECO:0000256" key="1">
    <source>
        <dbReference type="ARBA" id="ARBA00004377"/>
    </source>
</evidence>
<dbReference type="RefSeq" id="WP_311184276.1">
    <property type="nucleotide sequence ID" value="NZ_CP115543.1"/>
</dbReference>
<evidence type="ECO:0000256" key="9">
    <source>
        <dbReference type="ARBA" id="ARBA00025772"/>
    </source>
</evidence>
<feature type="transmembrane region" description="Helical" evidence="11">
    <location>
        <begin position="12"/>
        <end position="32"/>
    </location>
</feature>
<keyword evidence="6 11" id="KW-0812">Transmembrane</keyword>
<proteinExistence type="inferred from homology"/>
<evidence type="ECO:0000256" key="2">
    <source>
        <dbReference type="ARBA" id="ARBA00021549"/>
    </source>
</evidence>
<evidence type="ECO:0000313" key="14">
    <source>
        <dbReference type="Proteomes" id="UP001305421"/>
    </source>
</evidence>
<evidence type="ECO:0000256" key="10">
    <source>
        <dbReference type="ARBA" id="ARBA00030775"/>
    </source>
</evidence>
<dbReference type="SUPFAM" id="SSF54523">
    <property type="entry name" value="Pili subunits"/>
    <property type="match status" value="1"/>
</dbReference>
<feature type="domain" description="General secretion pathway GspH" evidence="12">
    <location>
        <begin position="46"/>
        <end position="160"/>
    </location>
</feature>
<dbReference type="PROSITE" id="PS00409">
    <property type="entry name" value="PROKAR_NTER_METHYL"/>
    <property type="match status" value="1"/>
</dbReference>
<dbReference type="InterPro" id="IPR045584">
    <property type="entry name" value="Pilin-like"/>
</dbReference>
<dbReference type="EMBL" id="CP115543">
    <property type="protein sequence ID" value="WNH50036.1"/>
    <property type="molecule type" value="Genomic_DNA"/>
</dbReference>
<name>A0ABY9YGQ4_9GAMM</name>
<keyword evidence="8 11" id="KW-0472">Membrane</keyword>
<evidence type="ECO:0000256" key="7">
    <source>
        <dbReference type="ARBA" id="ARBA00022989"/>
    </source>
</evidence>
<keyword evidence="4" id="KW-0488">Methylation</keyword>
<keyword evidence="14" id="KW-1185">Reference proteome</keyword>
<keyword evidence="7 11" id="KW-1133">Transmembrane helix</keyword>
<dbReference type="InterPro" id="IPR022346">
    <property type="entry name" value="T2SS_GspH"/>
</dbReference>
<evidence type="ECO:0000256" key="5">
    <source>
        <dbReference type="ARBA" id="ARBA00022519"/>
    </source>
</evidence>
<dbReference type="NCBIfam" id="TIGR02532">
    <property type="entry name" value="IV_pilin_GFxxxE"/>
    <property type="match status" value="1"/>
</dbReference>
<gene>
    <name evidence="13" type="ORF">PDM28_06970</name>
</gene>
<dbReference type="Pfam" id="PF07963">
    <property type="entry name" value="N_methyl"/>
    <property type="match status" value="1"/>
</dbReference>
<sequence length="170" mass="17970">MQTRFSKGFTLIELMVTVAVMAILATIALPSFQSTIRNNRVATANNEVVGMVNLARSEAIRSGQGGVVCGSSTGASCDGAWAQGIAAFSDPDGDGAPTDGTVLRFTDFKSSLTVTGPAAVIAFDARGRRRDANDQLLRIRSVKCNTNAQQQRTLRVNASGQLRSTKEICS</sequence>
<evidence type="ECO:0000256" key="11">
    <source>
        <dbReference type="SAM" id="Phobius"/>
    </source>
</evidence>
<keyword evidence="3" id="KW-1003">Cell membrane</keyword>
<dbReference type="Pfam" id="PF12019">
    <property type="entry name" value="GspH"/>
    <property type="match status" value="1"/>
</dbReference>
<organism evidence="13 14">
    <name type="scientific">Stenotrophomonas aracearum</name>
    <dbReference type="NCBI Taxonomy" id="3003272"/>
    <lineage>
        <taxon>Bacteria</taxon>
        <taxon>Pseudomonadati</taxon>
        <taxon>Pseudomonadota</taxon>
        <taxon>Gammaproteobacteria</taxon>
        <taxon>Lysobacterales</taxon>
        <taxon>Lysobacteraceae</taxon>
        <taxon>Stenotrophomonas</taxon>
    </lineage>
</organism>
<dbReference type="InterPro" id="IPR012902">
    <property type="entry name" value="N_methyl_site"/>
</dbReference>